<dbReference type="Pfam" id="PF05707">
    <property type="entry name" value="Zot"/>
    <property type="match status" value="1"/>
</dbReference>
<keyword evidence="3" id="KW-1185">Reference proteome</keyword>
<evidence type="ECO:0000313" key="2">
    <source>
        <dbReference type="EMBL" id="MCQ1056922.1"/>
    </source>
</evidence>
<evidence type="ECO:0000313" key="3">
    <source>
        <dbReference type="Proteomes" id="UP001524460"/>
    </source>
</evidence>
<dbReference type="EMBL" id="JANEYT010000003">
    <property type="protein sequence ID" value="MCQ1056922.1"/>
    <property type="molecule type" value="Genomic_DNA"/>
</dbReference>
<evidence type="ECO:0000259" key="1">
    <source>
        <dbReference type="Pfam" id="PF05707"/>
    </source>
</evidence>
<dbReference type="InterPro" id="IPR027417">
    <property type="entry name" value="P-loop_NTPase"/>
</dbReference>
<protein>
    <submittedName>
        <fullName evidence="2">Assembly protein</fullName>
    </submittedName>
</protein>
<name>A0ABT1MYM2_9GAMM</name>
<dbReference type="Gene3D" id="3.40.50.300">
    <property type="entry name" value="P-loop containing nucleotide triphosphate hydrolases"/>
    <property type="match status" value="1"/>
</dbReference>
<accession>A0ABT1MYM2</accession>
<proteinExistence type="predicted"/>
<reference evidence="2 3" key="1">
    <citation type="submission" date="2022-07" db="EMBL/GenBank/DDBJ databases">
        <title>Photobacterium pectinilyticum sp. nov., a marine bacterium isolated from surface seawater of Qingdao offshore.</title>
        <authorList>
            <person name="Wang X."/>
        </authorList>
    </citation>
    <scope>NUCLEOTIDE SEQUENCE [LARGE SCALE GENOMIC DNA]</scope>
    <source>
        <strain evidence="2 3">ZSDE20</strain>
    </source>
</reference>
<dbReference type="RefSeq" id="WP_255040524.1">
    <property type="nucleotide sequence ID" value="NZ_JANEYT010000003.1"/>
</dbReference>
<sequence>MINLIVGRPGGGKSYEAVVFHIIPAVQSGRKVVTNLPLNIDHFVQVFGEDVRSLIRIIDTQLDDFGNINRSFSRPDDYQDEWKNDKGQGVLVVVDEAHMVLPCGRSPVEVLEFLSLHRHYGIDVILITQSDRKLHKDVRDMVQLVYRCSKNTALGSNETYTQKVKDGCRGEVVNTNIRKYKKSYFPFYQSHTASNTAVKEAMASDVKPLWQHWSFIGAGICFLFVLGMLATGKIKNPLSVDEAPIEELEHVEVIQPVNHSVTPPPVAPAPSKAKSNLTHPLADYSLFVTGFAKQIAMKSDRHFDLDLSFDRVYLVAFQKNIRQFELNSSELRRLGYTFRRLGECLYSLQYESFESLVVCSNNQDYQPDDIIPSFMPM</sequence>
<dbReference type="SUPFAM" id="SSF52540">
    <property type="entry name" value="P-loop containing nucleoside triphosphate hydrolases"/>
    <property type="match status" value="1"/>
</dbReference>
<gene>
    <name evidence="2" type="ORF">NHN17_02405</name>
</gene>
<organism evidence="2 3">
    <name type="scientific">Photobacterium pectinilyticum</name>
    <dbReference type="NCBI Taxonomy" id="2906793"/>
    <lineage>
        <taxon>Bacteria</taxon>
        <taxon>Pseudomonadati</taxon>
        <taxon>Pseudomonadota</taxon>
        <taxon>Gammaproteobacteria</taxon>
        <taxon>Vibrionales</taxon>
        <taxon>Vibrionaceae</taxon>
        <taxon>Photobacterium</taxon>
    </lineage>
</organism>
<dbReference type="InterPro" id="IPR008900">
    <property type="entry name" value="Zot_N"/>
</dbReference>
<feature type="domain" description="Zona occludens toxin N-terminal" evidence="1">
    <location>
        <begin position="1"/>
        <end position="192"/>
    </location>
</feature>
<dbReference type="Proteomes" id="UP001524460">
    <property type="component" value="Unassembled WGS sequence"/>
</dbReference>
<comment type="caution">
    <text evidence="2">The sequence shown here is derived from an EMBL/GenBank/DDBJ whole genome shotgun (WGS) entry which is preliminary data.</text>
</comment>